<comment type="caution">
    <text evidence="1">The sequence shown here is derived from an EMBL/GenBank/DDBJ whole genome shotgun (WGS) entry which is preliminary data.</text>
</comment>
<protein>
    <submittedName>
        <fullName evidence="1">Uncharacterized protein</fullName>
    </submittedName>
</protein>
<keyword evidence="2" id="KW-1185">Reference proteome</keyword>
<dbReference type="EMBL" id="NXGS01000067">
    <property type="protein sequence ID" value="PIM96386.1"/>
    <property type="molecule type" value="Genomic_DNA"/>
</dbReference>
<gene>
    <name evidence="1" type="ORF">alecur_101</name>
</gene>
<evidence type="ECO:0000313" key="2">
    <source>
        <dbReference type="Proteomes" id="UP000229529"/>
    </source>
</evidence>
<reference evidence="1" key="1">
    <citation type="submission" date="2017-09" db="EMBL/GenBank/DDBJ databases">
        <authorList>
            <person name="Campbell M.A."/>
            <person name="Lukasik P."/>
            <person name="Simon C."/>
            <person name="McCutcheon J.P."/>
        </authorList>
    </citation>
    <scope>NUCLEOTIDE SEQUENCE [LARGE SCALE GENOMIC DNA]</scope>
    <source>
        <strain evidence="1">ALECUR</strain>
    </source>
</reference>
<evidence type="ECO:0000313" key="1">
    <source>
        <dbReference type="EMBL" id="PIM96386.1"/>
    </source>
</evidence>
<accession>A0ABX4MHQ5</accession>
<dbReference type="Proteomes" id="UP000229529">
    <property type="component" value="Unassembled WGS sequence"/>
</dbReference>
<proteinExistence type="predicted"/>
<organism evidence="1 2">
    <name type="scientific">Candidatus Hodgkinia cicadicola</name>
    <dbReference type="NCBI Taxonomy" id="573658"/>
    <lineage>
        <taxon>Bacteria</taxon>
        <taxon>Pseudomonadati</taxon>
        <taxon>Pseudomonadota</taxon>
        <taxon>Alphaproteobacteria</taxon>
        <taxon>Hyphomicrobiales</taxon>
        <taxon>Candidatus Hodgkinia</taxon>
    </lineage>
</organism>
<name>A0ABX4MHQ5_9HYPH</name>
<sequence>MEGLKEGKEMLGDKLVGCNLVRGCLRRVWVIVRRVSKHAYIILCITSDKRVCVKLKASLLLVWDWTAKHVELYRHVTSLFHMVID</sequence>